<accession>A0ABT2GN51</accession>
<evidence type="ECO:0000256" key="6">
    <source>
        <dbReference type="SAM" id="Phobius"/>
    </source>
</evidence>
<dbReference type="EMBL" id="JANLCM010000001">
    <property type="protein sequence ID" value="MCS5717655.1"/>
    <property type="molecule type" value="Genomic_DNA"/>
</dbReference>
<feature type="transmembrane region" description="Helical" evidence="6">
    <location>
        <begin position="368"/>
        <end position="386"/>
    </location>
</feature>
<keyword evidence="9" id="KW-1185">Reference proteome</keyword>
<evidence type="ECO:0000256" key="2">
    <source>
        <dbReference type="ARBA" id="ARBA00022448"/>
    </source>
</evidence>
<feature type="transmembrane region" description="Helical" evidence="6">
    <location>
        <begin position="245"/>
        <end position="263"/>
    </location>
</feature>
<name>A0ABT2GN51_9MICO</name>
<dbReference type="InterPro" id="IPR036259">
    <property type="entry name" value="MFS_trans_sf"/>
</dbReference>
<feature type="transmembrane region" description="Helical" evidence="6">
    <location>
        <begin position="177"/>
        <end position="199"/>
    </location>
</feature>
<reference evidence="8" key="1">
    <citation type="submission" date="2022-08" db="EMBL/GenBank/DDBJ databases">
        <authorList>
            <person name="Deng Y."/>
            <person name="Han X.-F."/>
            <person name="Zhang Y.-Q."/>
        </authorList>
    </citation>
    <scope>NUCLEOTIDE SEQUENCE</scope>
    <source>
        <strain evidence="8">CPCC 205763</strain>
    </source>
</reference>
<dbReference type="Gene3D" id="1.20.1250.20">
    <property type="entry name" value="MFS general substrate transporter like domains"/>
    <property type="match status" value="1"/>
</dbReference>
<dbReference type="PANTHER" id="PTHR23501">
    <property type="entry name" value="MAJOR FACILITATOR SUPERFAMILY"/>
    <property type="match status" value="1"/>
</dbReference>
<dbReference type="RefSeq" id="WP_259506086.1">
    <property type="nucleotide sequence ID" value="NZ_JANLCM010000001.1"/>
</dbReference>
<comment type="subcellular location">
    <subcellularLocation>
        <location evidence="1">Cell inner membrane</location>
        <topology evidence="1">Multi-pass membrane protein</topology>
    </subcellularLocation>
</comment>
<keyword evidence="4 6" id="KW-1133">Transmembrane helix</keyword>
<feature type="transmembrane region" description="Helical" evidence="6">
    <location>
        <begin position="110"/>
        <end position="129"/>
    </location>
</feature>
<feature type="transmembrane region" description="Helical" evidence="6">
    <location>
        <begin position="440"/>
        <end position="457"/>
    </location>
</feature>
<dbReference type="SUPFAM" id="SSF103473">
    <property type="entry name" value="MFS general substrate transporter"/>
    <property type="match status" value="2"/>
</dbReference>
<organism evidence="8 9">
    <name type="scientific">Herbiconiux aconitum</name>
    <dbReference type="NCBI Taxonomy" id="2970913"/>
    <lineage>
        <taxon>Bacteria</taxon>
        <taxon>Bacillati</taxon>
        <taxon>Actinomycetota</taxon>
        <taxon>Actinomycetes</taxon>
        <taxon>Micrococcales</taxon>
        <taxon>Microbacteriaceae</taxon>
        <taxon>Herbiconiux</taxon>
    </lineage>
</organism>
<evidence type="ECO:0000256" key="3">
    <source>
        <dbReference type="ARBA" id="ARBA00022692"/>
    </source>
</evidence>
<evidence type="ECO:0000313" key="8">
    <source>
        <dbReference type="EMBL" id="MCS5717655.1"/>
    </source>
</evidence>
<proteinExistence type="predicted"/>
<keyword evidence="2" id="KW-0813">Transport</keyword>
<dbReference type="Gene3D" id="1.20.1720.10">
    <property type="entry name" value="Multidrug resistance protein D"/>
    <property type="match status" value="1"/>
</dbReference>
<feature type="transmembrane region" description="Helical" evidence="6">
    <location>
        <begin position="149"/>
        <end position="171"/>
    </location>
</feature>
<keyword evidence="5 6" id="KW-0472">Membrane</keyword>
<evidence type="ECO:0000256" key="1">
    <source>
        <dbReference type="ARBA" id="ARBA00004429"/>
    </source>
</evidence>
<dbReference type="PANTHER" id="PTHR23501:SF191">
    <property type="entry name" value="VACUOLAR BASIC AMINO ACID TRANSPORTER 4"/>
    <property type="match status" value="1"/>
</dbReference>
<feature type="transmembrane region" description="Helical" evidence="6">
    <location>
        <begin position="87"/>
        <end position="104"/>
    </location>
</feature>
<feature type="transmembrane region" description="Helical" evidence="6">
    <location>
        <begin position="220"/>
        <end position="239"/>
    </location>
</feature>
<feature type="transmembrane region" description="Helical" evidence="6">
    <location>
        <begin position="284"/>
        <end position="302"/>
    </location>
</feature>
<comment type="caution">
    <text evidence="8">The sequence shown here is derived from an EMBL/GenBank/DDBJ whole genome shotgun (WGS) entry which is preliminary data.</text>
</comment>
<feature type="transmembrane region" description="Helical" evidence="6">
    <location>
        <begin position="314"/>
        <end position="333"/>
    </location>
</feature>
<feature type="domain" description="Major facilitator superfamily (MFS) profile" evidence="7">
    <location>
        <begin position="21"/>
        <end position="463"/>
    </location>
</feature>
<evidence type="ECO:0000256" key="5">
    <source>
        <dbReference type="ARBA" id="ARBA00023136"/>
    </source>
</evidence>
<evidence type="ECO:0000313" key="9">
    <source>
        <dbReference type="Proteomes" id="UP001165584"/>
    </source>
</evidence>
<dbReference type="PROSITE" id="PS50850">
    <property type="entry name" value="MFS"/>
    <property type="match status" value="1"/>
</dbReference>
<dbReference type="InterPro" id="IPR020846">
    <property type="entry name" value="MFS_dom"/>
</dbReference>
<dbReference type="InterPro" id="IPR011701">
    <property type="entry name" value="MFS"/>
</dbReference>
<feature type="transmembrane region" description="Helical" evidence="6">
    <location>
        <begin position="407"/>
        <end position="428"/>
    </location>
</feature>
<sequence>MPSATTADEPGVTSKPFSWRFTAPLYIGSALNPINSSMIATALVPIATDLGVPIGQTASLVTALYLASAIAQPTAGKVAAVFGARRVFLVGIILVLLGGVLGGVSQNLAMVLIARVLIGLGTSCAYPSAMMLIQRRAAAAGLAKPPGSVLGGLQIAGLATAALGLPIGGVLVETAGWRWVFLVNVPVALIALAAALIWIPRDSSIQTRRSVRGVLSSIDLTGIVGFGLAMSALLAFVFSLQNPNWLLLVAAVLLFAALTFWELRAASPFLDVRLLVRNSALTRTYLRYALVALCVYVVMYGITQWMEAARGMSALSAGLLLLPMSVISGIVVFPISRRNLVRGPVIVAAIASLAGSVGVLFLTSSTSILWIVFITVIFGIVLGTASSGNQLALYTQAPPEQLGVASGLFRTFGYIGSIASSAITGIVFHTDATDSGVHTIGLIMIGVSLVAIAFTVFDRTLRTLNRTESPA</sequence>
<evidence type="ECO:0000259" key="7">
    <source>
        <dbReference type="PROSITE" id="PS50850"/>
    </source>
</evidence>
<evidence type="ECO:0000256" key="4">
    <source>
        <dbReference type="ARBA" id="ARBA00022989"/>
    </source>
</evidence>
<gene>
    <name evidence="8" type="ORF">N1027_05835</name>
</gene>
<dbReference type="Pfam" id="PF07690">
    <property type="entry name" value="MFS_1"/>
    <property type="match status" value="1"/>
</dbReference>
<feature type="transmembrane region" description="Helical" evidence="6">
    <location>
        <begin position="345"/>
        <end position="362"/>
    </location>
</feature>
<dbReference type="Proteomes" id="UP001165584">
    <property type="component" value="Unassembled WGS sequence"/>
</dbReference>
<protein>
    <submittedName>
        <fullName evidence="8">MFS transporter</fullName>
    </submittedName>
</protein>
<keyword evidence="3 6" id="KW-0812">Transmembrane</keyword>